<evidence type="ECO:0000313" key="4">
    <source>
        <dbReference type="Proteomes" id="UP000319148"/>
    </source>
</evidence>
<keyword evidence="1" id="KW-0812">Transmembrane</keyword>
<comment type="caution">
    <text evidence="3">The sequence shown here is derived from an EMBL/GenBank/DDBJ whole genome shotgun (WGS) entry which is preliminary data.</text>
</comment>
<keyword evidence="1" id="KW-0472">Membrane</keyword>
<evidence type="ECO:0008006" key="5">
    <source>
        <dbReference type="Google" id="ProtNLM"/>
    </source>
</evidence>
<keyword evidence="4" id="KW-1185">Reference proteome</keyword>
<dbReference type="EMBL" id="VFIY01000018">
    <property type="protein sequence ID" value="TPD57546.1"/>
    <property type="molecule type" value="Genomic_DNA"/>
</dbReference>
<evidence type="ECO:0000313" key="3">
    <source>
        <dbReference type="EMBL" id="TPD57546.1"/>
    </source>
</evidence>
<feature type="transmembrane region" description="Helical" evidence="1">
    <location>
        <begin position="368"/>
        <end position="386"/>
    </location>
</feature>
<proteinExistence type="predicted"/>
<evidence type="ECO:0000256" key="1">
    <source>
        <dbReference type="SAM" id="Phobius"/>
    </source>
</evidence>
<reference evidence="4" key="1">
    <citation type="submission" date="2019-06" db="EMBL/GenBank/DDBJ databases">
        <title>The complete genome of Emcibacter congregatus ZYLT.</title>
        <authorList>
            <person name="Zhao Z."/>
        </authorList>
    </citation>
    <scope>NUCLEOTIDE SEQUENCE [LARGE SCALE GENOMIC DNA]</scope>
    <source>
        <strain evidence="4">MCCC 1A06723</strain>
    </source>
</reference>
<dbReference type="RefSeq" id="WP_139941861.1">
    <property type="nucleotide sequence ID" value="NZ_JBHSYP010000005.1"/>
</dbReference>
<dbReference type="AlphaFoldDB" id="A0A501PC45"/>
<feature type="signal peptide" evidence="2">
    <location>
        <begin position="1"/>
        <end position="22"/>
    </location>
</feature>
<organism evidence="3 4">
    <name type="scientific">Emcibacter nanhaiensis</name>
    <dbReference type="NCBI Taxonomy" id="1505037"/>
    <lineage>
        <taxon>Bacteria</taxon>
        <taxon>Pseudomonadati</taxon>
        <taxon>Pseudomonadota</taxon>
        <taxon>Alphaproteobacteria</taxon>
        <taxon>Emcibacterales</taxon>
        <taxon>Emcibacteraceae</taxon>
        <taxon>Emcibacter</taxon>
    </lineage>
</organism>
<dbReference type="OrthoDB" id="108960at2"/>
<feature type="chain" id="PRO_5021201341" description="PEP-CTERM sorting domain-containing protein" evidence="2">
    <location>
        <begin position="23"/>
        <end position="391"/>
    </location>
</feature>
<keyword evidence="1" id="KW-1133">Transmembrane helix</keyword>
<dbReference type="Proteomes" id="UP000319148">
    <property type="component" value="Unassembled WGS sequence"/>
</dbReference>
<name>A0A501PC45_9PROT</name>
<evidence type="ECO:0000256" key="2">
    <source>
        <dbReference type="SAM" id="SignalP"/>
    </source>
</evidence>
<accession>A0A501PC45</accession>
<gene>
    <name evidence="3" type="ORF">FIV46_15645</name>
</gene>
<keyword evidence="2" id="KW-0732">Signal</keyword>
<sequence length="391" mass="43844">MFKKYFALLTLVAGLGPVSAYAAPLYNVQWLDAENLGNSWGDSINDQGAVSGYANVGPGTKTAAYWDADGTRHDITSQGDELNYARLINNNNQIVGFSRYTNEDNSISSVPFYWDSESGVINLPQFAQDRYSVRNLGPNGEIVVYDYDTERPGVWTKESGFTYLPDPEDTTDYFYPIGFADNGEMIFQHWYKNDEGFDVLQYLIWNSDTGYRDSGFSDSFGDYYLIPDDLTDDGTIFGSTEDWSEDYPRPQNLFRWTEEGELVILPVDGVDVAAISEANNNGQALAYSYNWTEDYDAVDWTYYLWDNDELFEISTLIDPNDPYFGLFTPDGGLDLNNLGQMTGQAYNPDTGKYSAFILNPILADRVSVPAPGALGLLICGAGLLLYRRKRS</sequence>
<protein>
    <recommendedName>
        <fullName evidence="5">PEP-CTERM sorting domain-containing protein</fullName>
    </recommendedName>
</protein>